<dbReference type="Pfam" id="PF02291">
    <property type="entry name" value="TFIID-31kDa"/>
    <property type="match status" value="1"/>
</dbReference>
<protein>
    <submittedName>
        <fullName evidence="7">Transcription initiation factor TFIID subunit 9B</fullName>
    </submittedName>
</protein>
<dbReference type="EMBL" id="GBRD01008057">
    <property type="protein sequence ID" value="JAG57764.1"/>
    <property type="molecule type" value="Transcribed_RNA"/>
</dbReference>
<dbReference type="InterPro" id="IPR003162">
    <property type="entry name" value="TFIID-31"/>
</dbReference>
<name>A0A0A9VTP2_LYGHE</name>
<accession>A0A0A9VTP2</accession>
<dbReference type="GO" id="GO:0016251">
    <property type="term" value="F:RNA polymerase II general transcription initiation factor activity"/>
    <property type="evidence" value="ECO:0007669"/>
    <property type="project" value="TreeGrafter"/>
</dbReference>
<proteinExistence type="inferred from homology"/>
<dbReference type="CDD" id="cd07979">
    <property type="entry name" value="HFD_TAF9"/>
    <property type="match status" value="1"/>
</dbReference>
<keyword evidence="7" id="KW-0648">Protein biosynthesis</keyword>
<dbReference type="GO" id="GO:0003713">
    <property type="term" value="F:transcription coactivator activity"/>
    <property type="evidence" value="ECO:0007669"/>
    <property type="project" value="TreeGrafter"/>
</dbReference>
<dbReference type="PANTHER" id="PTHR48068">
    <property type="entry name" value="TAF9 RNA POLYMERASE II, TATA BOX-BINDING PROTEIN (TBP)-ASSOCIATED FACTOR"/>
    <property type="match status" value="1"/>
</dbReference>
<dbReference type="SUPFAM" id="SSF47113">
    <property type="entry name" value="Histone-fold"/>
    <property type="match status" value="1"/>
</dbReference>
<dbReference type="GO" id="GO:0000124">
    <property type="term" value="C:SAGA complex"/>
    <property type="evidence" value="ECO:0007669"/>
    <property type="project" value="TreeGrafter"/>
</dbReference>
<dbReference type="InterPro" id="IPR009072">
    <property type="entry name" value="Histone-fold"/>
</dbReference>
<evidence type="ECO:0000256" key="2">
    <source>
        <dbReference type="ARBA" id="ARBA00007646"/>
    </source>
</evidence>
<dbReference type="AlphaFoldDB" id="A0A0A9VTP2"/>
<keyword evidence="4" id="KW-0804">Transcription</keyword>
<evidence type="ECO:0000313" key="8">
    <source>
        <dbReference type="EMBL" id="JAG57764.1"/>
    </source>
</evidence>
<dbReference type="GO" id="GO:0051123">
    <property type="term" value="P:RNA polymerase II preinitiation complex assembly"/>
    <property type="evidence" value="ECO:0007669"/>
    <property type="project" value="TreeGrafter"/>
</dbReference>
<feature type="region of interest" description="Disordered" evidence="6">
    <location>
        <begin position="226"/>
        <end position="249"/>
    </location>
</feature>
<gene>
    <name evidence="7" type="primary">Taf9b</name>
    <name evidence="9" type="synonym">Taf9b_0</name>
    <name evidence="7" type="ORF">CM83_43890</name>
    <name evidence="9" type="ORF">g.44264</name>
</gene>
<evidence type="ECO:0000256" key="4">
    <source>
        <dbReference type="ARBA" id="ARBA00023163"/>
    </source>
</evidence>
<evidence type="ECO:0000256" key="3">
    <source>
        <dbReference type="ARBA" id="ARBA00023015"/>
    </source>
</evidence>
<keyword evidence="5" id="KW-0539">Nucleus</keyword>
<dbReference type="InterPro" id="IPR051431">
    <property type="entry name" value="TFIID_subunit_9"/>
</dbReference>
<dbReference type="EMBL" id="GDHC01008185">
    <property type="protein sequence ID" value="JAQ10444.1"/>
    <property type="molecule type" value="Transcribed_RNA"/>
</dbReference>
<reference evidence="7" key="1">
    <citation type="journal article" date="2014" name="PLoS ONE">
        <title>Transcriptome-Based Identification of ABC Transporters in the Western Tarnished Plant Bug Lygus hesperus.</title>
        <authorList>
            <person name="Hull J.J."/>
            <person name="Chaney K."/>
            <person name="Geib S.M."/>
            <person name="Fabrick J.A."/>
            <person name="Brent C.S."/>
            <person name="Walsh D."/>
            <person name="Lavine L.C."/>
        </authorList>
    </citation>
    <scope>NUCLEOTIDE SEQUENCE</scope>
</reference>
<dbReference type="PANTHER" id="PTHR48068:SF4">
    <property type="entry name" value="TATA-BOX BINDING PROTEIN ASSOCIATED FACTOR 9"/>
    <property type="match status" value="1"/>
</dbReference>
<evidence type="ECO:0000313" key="7">
    <source>
        <dbReference type="EMBL" id="JAF99641.1"/>
    </source>
</evidence>
<reference evidence="9" key="4">
    <citation type="journal article" date="2016" name="Gigascience">
        <title>De novo construction of an expanded transcriptome assembly for the western tarnished plant bug, Lygus hesperus.</title>
        <authorList>
            <person name="Tassone E.E."/>
            <person name="Geib S.M."/>
            <person name="Hall B."/>
            <person name="Fabrick J.A."/>
            <person name="Brent C.S."/>
            <person name="Hull J.J."/>
        </authorList>
    </citation>
    <scope>NUCLEOTIDE SEQUENCE</scope>
</reference>
<dbReference type="Gene3D" id="1.10.20.10">
    <property type="entry name" value="Histone, subunit A"/>
    <property type="match status" value="1"/>
</dbReference>
<evidence type="ECO:0000256" key="6">
    <source>
        <dbReference type="SAM" id="MobiDB-lite"/>
    </source>
</evidence>
<comment type="similarity">
    <text evidence="2">Belongs to the TAF9 family.</text>
</comment>
<keyword evidence="7" id="KW-0396">Initiation factor</keyword>
<reference evidence="8" key="3">
    <citation type="submission" date="2014-09" db="EMBL/GenBank/DDBJ databases">
        <authorList>
            <person name="Magalhaes I.L.F."/>
            <person name="Oliveira U."/>
            <person name="Santos F.R."/>
            <person name="Vidigal T.H.D.A."/>
            <person name="Brescovit A.D."/>
            <person name="Santos A.J."/>
        </authorList>
    </citation>
    <scope>NUCLEOTIDE SEQUENCE</scope>
</reference>
<keyword evidence="3" id="KW-0805">Transcription regulation</keyword>
<dbReference type="GO" id="GO:0046982">
    <property type="term" value="F:protein heterodimerization activity"/>
    <property type="evidence" value="ECO:0007669"/>
    <property type="project" value="InterPro"/>
</dbReference>
<dbReference type="EMBL" id="GBHO01043962">
    <property type="protein sequence ID" value="JAF99641.1"/>
    <property type="molecule type" value="Transcribed_RNA"/>
</dbReference>
<reference evidence="7" key="2">
    <citation type="submission" date="2014-07" db="EMBL/GenBank/DDBJ databases">
        <authorList>
            <person name="Hull J."/>
        </authorList>
    </citation>
    <scope>NUCLEOTIDE SEQUENCE</scope>
</reference>
<dbReference type="GO" id="GO:0003743">
    <property type="term" value="F:translation initiation factor activity"/>
    <property type="evidence" value="ECO:0007669"/>
    <property type="project" value="UniProtKB-KW"/>
</dbReference>
<dbReference type="GO" id="GO:0005669">
    <property type="term" value="C:transcription factor TFIID complex"/>
    <property type="evidence" value="ECO:0007669"/>
    <property type="project" value="TreeGrafter"/>
</dbReference>
<evidence type="ECO:0000313" key="9">
    <source>
        <dbReference type="EMBL" id="JAQ10444.1"/>
    </source>
</evidence>
<comment type="subcellular location">
    <subcellularLocation>
        <location evidence="1">Nucleus</location>
    </subcellularLocation>
</comment>
<evidence type="ECO:0000256" key="5">
    <source>
        <dbReference type="ARBA" id="ARBA00023242"/>
    </source>
</evidence>
<organism evidence="7">
    <name type="scientific">Lygus hesperus</name>
    <name type="common">Western plant bug</name>
    <dbReference type="NCBI Taxonomy" id="30085"/>
    <lineage>
        <taxon>Eukaryota</taxon>
        <taxon>Metazoa</taxon>
        <taxon>Ecdysozoa</taxon>
        <taxon>Arthropoda</taxon>
        <taxon>Hexapoda</taxon>
        <taxon>Insecta</taxon>
        <taxon>Pterygota</taxon>
        <taxon>Neoptera</taxon>
        <taxon>Paraneoptera</taxon>
        <taxon>Hemiptera</taxon>
        <taxon>Heteroptera</taxon>
        <taxon>Panheteroptera</taxon>
        <taxon>Cimicomorpha</taxon>
        <taxon>Miridae</taxon>
        <taxon>Mirini</taxon>
        <taxon>Lygus</taxon>
    </lineage>
</organism>
<evidence type="ECO:0000256" key="1">
    <source>
        <dbReference type="ARBA" id="ARBA00004123"/>
    </source>
</evidence>
<sequence>MATPTNKQFPKDGLVIISMMKDLGITNYEPRVVNQLMEFAIRYVTCVLDDARAFANHSSNRKLIDNEDVKLAVMMQLEKVFTTPPPRDLLLEVARTKNNVPLPLVKPHCGIRLPPDRYCFSATNYKLKTNPKGEKLHQADKKGKFGIGSSSNIGGTIKMTKGPASNVSVVKRPPNMANVARTQIAKPAMKVVEPYGGEWVVGGPSSGAKAMIHVPGQPQVEVKIEPQVDVKLESHDLADNPNKRKRDDE</sequence>